<dbReference type="KEGG" id="ttu:TERTU_3062"/>
<dbReference type="PANTHER" id="PTHR35024:SF4">
    <property type="entry name" value="POLYMER-FORMING CYTOSKELETAL PROTEIN"/>
    <property type="match status" value="1"/>
</dbReference>
<name>C5BP47_TERTT</name>
<dbReference type="RefSeq" id="WP_015816910.1">
    <property type="nucleotide sequence ID" value="NC_012997.1"/>
</dbReference>
<evidence type="ECO:0000256" key="1">
    <source>
        <dbReference type="ARBA" id="ARBA00044755"/>
    </source>
</evidence>
<dbReference type="Pfam" id="PF04519">
    <property type="entry name" value="Bactofilin"/>
    <property type="match status" value="1"/>
</dbReference>
<sequence length="155" mass="16139">MFGKKKDSPFANGGHTLFDNALEIVGDVRFGGTLDIEGRVKGNVVADAASDALVRVRSRGEVTGEIRAPKIIINGRVNGDVHCAKHLELAANAVVDGNVYYKVIEMVKGASVNGKLMHIGDEDSAASKDAAATTTSDSASVTALQTDAVASRVKS</sequence>
<dbReference type="STRING" id="377629.TERTU_3062"/>
<dbReference type="Proteomes" id="UP000009080">
    <property type="component" value="Chromosome"/>
</dbReference>
<dbReference type="AlphaFoldDB" id="C5BP47"/>
<evidence type="ECO:0008006" key="4">
    <source>
        <dbReference type="Google" id="ProtNLM"/>
    </source>
</evidence>
<dbReference type="PANTHER" id="PTHR35024">
    <property type="entry name" value="HYPOTHETICAL CYTOSOLIC PROTEIN"/>
    <property type="match status" value="1"/>
</dbReference>
<dbReference type="EMBL" id="CP001614">
    <property type="protein sequence ID" value="ACR10798.1"/>
    <property type="molecule type" value="Genomic_DNA"/>
</dbReference>
<accession>C5BP47</accession>
<organism evidence="2 3">
    <name type="scientific">Teredinibacter turnerae (strain ATCC 39867 / T7901)</name>
    <dbReference type="NCBI Taxonomy" id="377629"/>
    <lineage>
        <taxon>Bacteria</taxon>
        <taxon>Pseudomonadati</taxon>
        <taxon>Pseudomonadota</taxon>
        <taxon>Gammaproteobacteria</taxon>
        <taxon>Cellvibrionales</taxon>
        <taxon>Cellvibrionaceae</taxon>
        <taxon>Teredinibacter</taxon>
    </lineage>
</organism>
<proteinExistence type="inferred from homology"/>
<dbReference type="OrthoDB" id="5294247at2"/>
<dbReference type="eggNOG" id="COG1664">
    <property type="taxonomic scope" value="Bacteria"/>
</dbReference>
<evidence type="ECO:0000313" key="3">
    <source>
        <dbReference type="Proteomes" id="UP000009080"/>
    </source>
</evidence>
<dbReference type="HOGENOM" id="CLU_072799_7_0_6"/>
<evidence type="ECO:0000313" key="2">
    <source>
        <dbReference type="EMBL" id="ACR10798.1"/>
    </source>
</evidence>
<comment type="similarity">
    <text evidence="1">Belongs to the bactofilin family.</text>
</comment>
<dbReference type="InterPro" id="IPR007607">
    <property type="entry name" value="BacA/B"/>
</dbReference>
<reference evidence="2 3" key="1">
    <citation type="journal article" date="2009" name="PLoS ONE">
        <title>The complete genome of Teredinibacter turnerae T7901: an intracellular endosymbiont of marine wood-boring bivalves (shipworms).</title>
        <authorList>
            <person name="Yang J.C."/>
            <person name="Madupu R."/>
            <person name="Durkin A.S."/>
            <person name="Ekborg N.A."/>
            <person name="Pedamallu C.S."/>
            <person name="Hostetler J.B."/>
            <person name="Radune D."/>
            <person name="Toms B.S."/>
            <person name="Henrissat B."/>
            <person name="Coutinho P.M."/>
            <person name="Schwarz S."/>
            <person name="Field L."/>
            <person name="Trindade-Silva A.E."/>
            <person name="Soares C.A.G."/>
            <person name="Elshahawi S."/>
            <person name="Hanora A."/>
            <person name="Schmidt E.W."/>
            <person name="Haygood M.G."/>
            <person name="Posfai J."/>
            <person name="Benner J."/>
            <person name="Madinger C."/>
            <person name="Nove J."/>
            <person name="Anton B."/>
            <person name="Chaudhary K."/>
            <person name="Foster J."/>
            <person name="Holman A."/>
            <person name="Kumar S."/>
            <person name="Lessard P.A."/>
            <person name="Luyten Y.A."/>
            <person name="Slatko B."/>
            <person name="Wood N."/>
            <person name="Wu B."/>
            <person name="Teplitski M."/>
            <person name="Mougous J.D."/>
            <person name="Ward N."/>
            <person name="Eisen J.A."/>
            <person name="Badger J.H."/>
            <person name="Distel D.L."/>
        </authorList>
    </citation>
    <scope>NUCLEOTIDE SEQUENCE [LARGE SCALE GENOMIC DNA]</scope>
    <source>
        <strain evidence="3">ATCC 39867 / T7901</strain>
    </source>
</reference>
<gene>
    <name evidence="2" type="ordered locus">TERTU_3062</name>
</gene>
<protein>
    <recommendedName>
        <fullName evidence="4">Cell shape determination protein CcmA</fullName>
    </recommendedName>
</protein>
<keyword evidence="3" id="KW-1185">Reference proteome</keyword>